<dbReference type="PANTHER" id="PTHR20855:SF3">
    <property type="entry name" value="LD03007P"/>
    <property type="match status" value="1"/>
</dbReference>
<feature type="binding site" evidence="7">
    <location>
        <position position="71"/>
    </location>
    <ligand>
        <name>Zn(2+)</name>
        <dbReference type="ChEBI" id="CHEBI:29105"/>
    </ligand>
</feature>
<comment type="similarity">
    <text evidence="2">Belongs to the UPF0073 (Hly-III) family.</text>
</comment>
<dbReference type="EMBL" id="CADCVE010000104">
    <property type="protein sequence ID" value="CAA9465761.1"/>
    <property type="molecule type" value="Genomic_DNA"/>
</dbReference>
<protein>
    <submittedName>
        <fullName evidence="9">FIG01964566: Predicted membrane protein, hemolysin III homolog</fullName>
    </submittedName>
</protein>
<keyword evidence="3" id="KW-1003">Cell membrane</keyword>
<sequence>MAGGKIPSPPVVIREEIANSVTHGIGLLASLIGAVVLVSLAAQQGEAWHVVSAAIYGIALVALYSASTFYHAFKGTGARDVLRVLDHCAIYLLIAGTYTPVTLVSLRGAWGWSLFGAVWFLAVAGIIFKVFATGRFAALSTVAYVLMGWLCIVALKPMFILLSPGALALFAAGGVFYTAGTIFYHSKRVPYSHAVWHLFVVAGSVCHYLAIALYVLAPFS</sequence>
<feature type="transmembrane region" description="Helical" evidence="8">
    <location>
        <begin position="161"/>
        <end position="184"/>
    </location>
</feature>
<feature type="transmembrane region" description="Helical" evidence="8">
    <location>
        <begin position="21"/>
        <end position="42"/>
    </location>
</feature>
<dbReference type="NCBIfam" id="TIGR01065">
    <property type="entry name" value="hlyIII"/>
    <property type="match status" value="1"/>
</dbReference>
<accession>A0A6J4R6M8</accession>
<dbReference type="GO" id="GO:0046872">
    <property type="term" value="F:metal ion binding"/>
    <property type="evidence" value="ECO:0007669"/>
    <property type="project" value="UniProtKB-KW"/>
</dbReference>
<evidence type="ECO:0000256" key="1">
    <source>
        <dbReference type="ARBA" id="ARBA00004651"/>
    </source>
</evidence>
<evidence type="ECO:0000256" key="6">
    <source>
        <dbReference type="ARBA" id="ARBA00023136"/>
    </source>
</evidence>
<comment type="subcellular location">
    <subcellularLocation>
        <location evidence="1">Cell membrane</location>
        <topology evidence="1">Multi-pass membrane protein</topology>
    </subcellularLocation>
</comment>
<dbReference type="InterPro" id="IPR004254">
    <property type="entry name" value="AdipoR/HlyIII-related"/>
</dbReference>
<evidence type="ECO:0000256" key="4">
    <source>
        <dbReference type="ARBA" id="ARBA00022692"/>
    </source>
</evidence>
<organism evidence="9">
    <name type="scientific">uncultured Rubrobacteraceae bacterium</name>
    <dbReference type="NCBI Taxonomy" id="349277"/>
    <lineage>
        <taxon>Bacteria</taxon>
        <taxon>Bacillati</taxon>
        <taxon>Actinomycetota</taxon>
        <taxon>Rubrobacteria</taxon>
        <taxon>Rubrobacterales</taxon>
        <taxon>Rubrobacteraceae</taxon>
        <taxon>environmental samples</taxon>
    </lineage>
</organism>
<feature type="transmembrane region" description="Helical" evidence="8">
    <location>
        <begin position="109"/>
        <end position="131"/>
    </location>
</feature>
<dbReference type="PANTHER" id="PTHR20855">
    <property type="entry name" value="ADIPOR/PROGESTIN RECEPTOR-RELATED"/>
    <property type="match status" value="1"/>
</dbReference>
<keyword evidence="7" id="KW-0479">Metal-binding</keyword>
<evidence type="ECO:0000256" key="8">
    <source>
        <dbReference type="SAM" id="Phobius"/>
    </source>
</evidence>
<evidence type="ECO:0000256" key="3">
    <source>
        <dbReference type="ARBA" id="ARBA00022475"/>
    </source>
</evidence>
<evidence type="ECO:0000256" key="7">
    <source>
        <dbReference type="PIRSR" id="PIRSR604254-1"/>
    </source>
</evidence>
<evidence type="ECO:0000313" key="9">
    <source>
        <dbReference type="EMBL" id="CAA9465761.1"/>
    </source>
</evidence>
<feature type="transmembrane region" description="Helical" evidence="8">
    <location>
        <begin position="136"/>
        <end position="155"/>
    </location>
</feature>
<feature type="binding site" evidence="7">
    <location>
        <position position="197"/>
    </location>
    <ligand>
        <name>Zn(2+)</name>
        <dbReference type="ChEBI" id="CHEBI:29105"/>
    </ligand>
</feature>
<dbReference type="AlphaFoldDB" id="A0A6J4R6M8"/>
<name>A0A6J4R6M8_9ACTN</name>
<feature type="transmembrane region" description="Helical" evidence="8">
    <location>
        <begin position="196"/>
        <end position="217"/>
    </location>
</feature>
<keyword evidence="5 8" id="KW-1133">Transmembrane helix</keyword>
<dbReference type="InterPro" id="IPR005744">
    <property type="entry name" value="Hy-lIII"/>
</dbReference>
<keyword evidence="7" id="KW-0862">Zinc</keyword>
<dbReference type="GO" id="GO:0005886">
    <property type="term" value="C:plasma membrane"/>
    <property type="evidence" value="ECO:0007669"/>
    <property type="project" value="UniProtKB-SubCell"/>
</dbReference>
<keyword evidence="4 8" id="KW-0812">Transmembrane</keyword>
<dbReference type="GO" id="GO:0140911">
    <property type="term" value="F:pore-forming activity"/>
    <property type="evidence" value="ECO:0007669"/>
    <property type="project" value="InterPro"/>
</dbReference>
<reference evidence="9" key="1">
    <citation type="submission" date="2020-02" db="EMBL/GenBank/DDBJ databases">
        <authorList>
            <person name="Meier V. D."/>
        </authorList>
    </citation>
    <scope>NUCLEOTIDE SEQUENCE</scope>
    <source>
        <strain evidence="9">AVDCRST_MAG28</strain>
    </source>
</reference>
<gene>
    <name evidence="9" type="ORF">AVDCRST_MAG28-4056</name>
</gene>
<evidence type="ECO:0000256" key="5">
    <source>
        <dbReference type="ARBA" id="ARBA00022989"/>
    </source>
</evidence>
<proteinExistence type="inferred from homology"/>
<dbReference type="Pfam" id="PF03006">
    <property type="entry name" value="HlyIII"/>
    <property type="match status" value="1"/>
</dbReference>
<keyword evidence="6 8" id="KW-0472">Membrane</keyword>
<feature type="transmembrane region" description="Helical" evidence="8">
    <location>
        <begin position="84"/>
        <end position="103"/>
    </location>
</feature>
<evidence type="ECO:0000256" key="2">
    <source>
        <dbReference type="ARBA" id="ARBA00008488"/>
    </source>
</evidence>
<feature type="binding site" evidence="7">
    <location>
        <position position="193"/>
    </location>
    <ligand>
        <name>Zn(2+)</name>
        <dbReference type="ChEBI" id="CHEBI:29105"/>
    </ligand>
</feature>
<feature type="transmembrane region" description="Helical" evidence="8">
    <location>
        <begin position="48"/>
        <end position="72"/>
    </location>
</feature>